<evidence type="ECO:0000313" key="2">
    <source>
        <dbReference type="Proteomes" id="UP001281147"/>
    </source>
</evidence>
<protein>
    <submittedName>
        <fullName evidence="1">Uncharacterized protein</fullName>
    </submittedName>
</protein>
<comment type="caution">
    <text evidence="1">The sequence shown here is derived from an EMBL/GenBank/DDBJ whole genome shotgun (WGS) entry which is preliminary data.</text>
</comment>
<organism evidence="1 2">
    <name type="scientific">Vermiconidia calcicola</name>
    <dbReference type="NCBI Taxonomy" id="1690605"/>
    <lineage>
        <taxon>Eukaryota</taxon>
        <taxon>Fungi</taxon>
        <taxon>Dikarya</taxon>
        <taxon>Ascomycota</taxon>
        <taxon>Pezizomycotina</taxon>
        <taxon>Dothideomycetes</taxon>
        <taxon>Dothideomycetidae</taxon>
        <taxon>Mycosphaerellales</taxon>
        <taxon>Extremaceae</taxon>
        <taxon>Vermiconidia</taxon>
    </lineage>
</organism>
<keyword evidence="2" id="KW-1185">Reference proteome</keyword>
<reference evidence="1" key="1">
    <citation type="submission" date="2023-07" db="EMBL/GenBank/DDBJ databases">
        <title>Black Yeasts Isolated from many extreme environments.</title>
        <authorList>
            <person name="Coleine C."/>
            <person name="Stajich J.E."/>
            <person name="Selbmann L."/>
        </authorList>
    </citation>
    <scope>NUCLEOTIDE SEQUENCE</scope>
    <source>
        <strain evidence="1">CCFEE 5714</strain>
    </source>
</reference>
<dbReference type="EMBL" id="JAUTXU010000273">
    <property type="protein sequence ID" value="KAK3691165.1"/>
    <property type="molecule type" value="Genomic_DNA"/>
</dbReference>
<proteinExistence type="predicted"/>
<accession>A0ACC3MH15</accession>
<gene>
    <name evidence="1" type="ORF">LTR37_018819</name>
</gene>
<dbReference type="Proteomes" id="UP001281147">
    <property type="component" value="Unassembled WGS sequence"/>
</dbReference>
<evidence type="ECO:0000313" key="1">
    <source>
        <dbReference type="EMBL" id="KAK3691165.1"/>
    </source>
</evidence>
<name>A0ACC3MH15_9PEZI</name>
<sequence length="270" mass="29882">MSDPEVVVAEDDGMELEDLEVTEAAADQDDPSGLEDIEPTIAERVTFLDYLKSPIVELVIGQGDTATTLSAHQALLTQSPYFENAVQHFSGSSARRIDLPTDDVAAAASVLEWLYKADYFPILSGNALEYDPTVPSDDNEGVALLRHARVYTLAQRFGLPALAGLAHKKIHLTNSTAKGEIAYARFVYKETSPDDENIRKPVAAFWASRSFVLRHEAEQEFKRMCLEFPQFGFDVLSRVLDEQEKRSQRQEASQSGAGASGRKRQRMSGI</sequence>